<dbReference type="InterPro" id="IPR052035">
    <property type="entry name" value="ZnF_BED_domain_contain"/>
</dbReference>
<proteinExistence type="predicted"/>
<evidence type="ECO:0000256" key="1">
    <source>
        <dbReference type="ARBA" id="ARBA00004123"/>
    </source>
</evidence>
<dbReference type="PANTHER" id="PTHR46481">
    <property type="entry name" value="ZINC FINGER BED DOMAIN-CONTAINING PROTEIN 4"/>
    <property type="match status" value="1"/>
</dbReference>
<evidence type="ECO:0000313" key="7">
    <source>
        <dbReference type="Proteomes" id="UP000054481"/>
    </source>
</evidence>
<gene>
    <name evidence="6" type="ORF">HIM_10178</name>
</gene>
<keyword evidence="4" id="KW-0862">Zinc</keyword>
<evidence type="ECO:0000313" key="6">
    <source>
        <dbReference type="EMBL" id="KJZ70440.1"/>
    </source>
</evidence>
<accession>A0A0F7ZKC9</accession>
<evidence type="ECO:0000256" key="5">
    <source>
        <dbReference type="ARBA" id="ARBA00023242"/>
    </source>
</evidence>
<reference evidence="6 7" key="1">
    <citation type="journal article" date="2014" name="Genome Biol. Evol.">
        <title>Comparative genomics and transcriptomics analyses reveal divergent lifestyle features of nematode endoparasitic fungus Hirsutella minnesotensis.</title>
        <authorList>
            <person name="Lai Y."/>
            <person name="Liu K."/>
            <person name="Zhang X."/>
            <person name="Zhang X."/>
            <person name="Li K."/>
            <person name="Wang N."/>
            <person name="Shu C."/>
            <person name="Wu Y."/>
            <person name="Wang C."/>
            <person name="Bushley K.E."/>
            <person name="Xiang M."/>
            <person name="Liu X."/>
        </authorList>
    </citation>
    <scope>NUCLEOTIDE SEQUENCE [LARGE SCALE GENOMIC DNA]</scope>
    <source>
        <strain evidence="6 7">3608</strain>
    </source>
</reference>
<dbReference type="GO" id="GO:0005634">
    <property type="term" value="C:nucleus"/>
    <property type="evidence" value="ECO:0007669"/>
    <property type="project" value="UniProtKB-SubCell"/>
</dbReference>
<dbReference type="SUPFAM" id="SSF53098">
    <property type="entry name" value="Ribonuclease H-like"/>
    <property type="match status" value="1"/>
</dbReference>
<evidence type="ECO:0000256" key="2">
    <source>
        <dbReference type="ARBA" id="ARBA00022723"/>
    </source>
</evidence>
<evidence type="ECO:0000256" key="4">
    <source>
        <dbReference type="ARBA" id="ARBA00022833"/>
    </source>
</evidence>
<organism evidence="6 7">
    <name type="scientific">Hirsutella minnesotensis 3608</name>
    <dbReference type="NCBI Taxonomy" id="1043627"/>
    <lineage>
        <taxon>Eukaryota</taxon>
        <taxon>Fungi</taxon>
        <taxon>Dikarya</taxon>
        <taxon>Ascomycota</taxon>
        <taxon>Pezizomycotina</taxon>
        <taxon>Sordariomycetes</taxon>
        <taxon>Hypocreomycetidae</taxon>
        <taxon>Hypocreales</taxon>
        <taxon>Ophiocordycipitaceae</taxon>
        <taxon>Hirsutella</taxon>
    </lineage>
</organism>
<keyword evidence="3" id="KW-0863">Zinc-finger</keyword>
<name>A0A0F7ZKC9_9HYPO</name>
<dbReference type="InterPro" id="IPR012337">
    <property type="entry name" value="RNaseH-like_sf"/>
</dbReference>
<keyword evidence="2" id="KW-0479">Metal-binding</keyword>
<dbReference type="Proteomes" id="UP000054481">
    <property type="component" value="Unassembled WGS sequence"/>
</dbReference>
<evidence type="ECO:0008006" key="8">
    <source>
        <dbReference type="Google" id="ProtNLM"/>
    </source>
</evidence>
<dbReference type="PANTHER" id="PTHR46481:SF10">
    <property type="entry name" value="ZINC FINGER BED DOMAIN-CONTAINING PROTEIN 39"/>
    <property type="match status" value="1"/>
</dbReference>
<evidence type="ECO:0000256" key="3">
    <source>
        <dbReference type="ARBA" id="ARBA00022771"/>
    </source>
</evidence>
<keyword evidence="5" id="KW-0539">Nucleus</keyword>
<dbReference type="EMBL" id="KQ030626">
    <property type="protein sequence ID" value="KJZ70440.1"/>
    <property type="molecule type" value="Genomic_DNA"/>
</dbReference>
<comment type="subcellular location">
    <subcellularLocation>
        <location evidence="1">Nucleus</location>
    </subcellularLocation>
</comment>
<dbReference type="GO" id="GO:0008270">
    <property type="term" value="F:zinc ion binding"/>
    <property type="evidence" value="ECO:0007669"/>
    <property type="project" value="UniProtKB-KW"/>
</dbReference>
<dbReference type="AlphaFoldDB" id="A0A0F7ZKC9"/>
<keyword evidence="7" id="KW-1185">Reference proteome</keyword>
<sequence>MVAVSTPRPFGNFAEERKGKIDFTAAWTDATGTKWWHCQPCWNKKKAKKYNYSGGSSTIVNHLRKEHRIILPGRQENRRQVTQSRLGDINRIFGDEAQVFKKRKTAAAENALDQSTFRKLYCRYVVACSLPFSHVEQPAFRDLVQYICPAANDLLPTSGSTIRNDLQRGYNDNWTSPNHLGVIGFTVQFVTEDHGLLSLVVRIKELQGHRSGENMAEAIMEFVREYGIASKVGCFMMDNASNMNTMIDKVSDGLESEFDVFYDPPQHQLRCFSHTITLAVMEFLIGERPHD</sequence>
<protein>
    <recommendedName>
        <fullName evidence="8">BED-type domain-containing protein</fullName>
    </recommendedName>
</protein>
<dbReference type="OrthoDB" id="4924145at2759"/>